<reference evidence="1 2" key="1">
    <citation type="submission" date="2023-07" db="EMBL/GenBank/DDBJ databases">
        <title>Closed genoem sequence of Methanomicrococcus sp. Hf6.</title>
        <authorList>
            <person name="Poehlein A."/>
            <person name="Protasov E."/>
            <person name="Platt K."/>
            <person name="Reeh H."/>
            <person name="Daniel R."/>
            <person name="Brune A."/>
        </authorList>
    </citation>
    <scope>NUCLEOTIDE SEQUENCE [LARGE SCALE GENOMIC DNA]</scope>
    <source>
        <strain evidence="1 2">Hf6</strain>
    </source>
</reference>
<gene>
    <name evidence="1" type="ORF">MmiHf6_04830</name>
</gene>
<organism evidence="1 2">
    <name type="scientific">Methanimicrococcus hongohii</name>
    <dbReference type="NCBI Taxonomy" id="3028295"/>
    <lineage>
        <taxon>Archaea</taxon>
        <taxon>Methanobacteriati</taxon>
        <taxon>Methanobacteriota</taxon>
        <taxon>Stenosarchaea group</taxon>
        <taxon>Methanomicrobia</taxon>
        <taxon>Methanosarcinales</taxon>
        <taxon>Methanosarcinaceae</taxon>
        <taxon>Methanimicrococcus</taxon>
    </lineage>
</organism>
<evidence type="ECO:0000313" key="1">
    <source>
        <dbReference type="EMBL" id="WNY23179.1"/>
    </source>
</evidence>
<dbReference type="GeneID" id="85194971"/>
<name>A0AA96ZS96_9EURY</name>
<dbReference type="AlphaFoldDB" id="A0AA96ZS96"/>
<sequence>MVQFKFTERSKTIHGVMKDFKVVPFKDVEKTLDKASRKAFSDKKCEKFEAAEA</sequence>
<accession>A0AA96ZS96</accession>
<dbReference type="KEGG" id="mehf:MmiHf6_04830"/>
<dbReference type="Proteomes" id="UP001302978">
    <property type="component" value="Chromosome"/>
</dbReference>
<keyword evidence="2" id="KW-1185">Reference proteome</keyword>
<dbReference type="RefSeq" id="WP_316558187.1">
    <property type="nucleotide sequence ID" value="NZ_CP131059.1"/>
</dbReference>
<proteinExistence type="predicted"/>
<dbReference type="EMBL" id="CP131059">
    <property type="protein sequence ID" value="WNY23179.1"/>
    <property type="molecule type" value="Genomic_DNA"/>
</dbReference>
<protein>
    <submittedName>
        <fullName evidence="1">Uncharacterized protein</fullName>
    </submittedName>
</protein>
<evidence type="ECO:0000313" key="2">
    <source>
        <dbReference type="Proteomes" id="UP001302978"/>
    </source>
</evidence>